<dbReference type="GO" id="GO:0003746">
    <property type="term" value="F:translation elongation factor activity"/>
    <property type="evidence" value="ECO:0007669"/>
    <property type="project" value="InterPro"/>
</dbReference>
<dbReference type="InterPro" id="IPR020189">
    <property type="entry name" value="IF5A_C"/>
</dbReference>
<dbReference type="RefSeq" id="XP_004260381.1">
    <property type="nucleotide sequence ID" value="XM_004260333.1"/>
</dbReference>
<dbReference type="SUPFAM" id="SSF50249">
    <property type="entry name" value="Nucleic acid-binding proteins"/>
    <property type="match status" value="1"/>
</dbReference>
<dbReference type="KEGG" id="eiv:EIN_296010"/>
<dbReference type="GO" id="GO:0045901">
    <property type="term" value="P:positive regulation of translational elongation"/>
    <property type="evidence" value="ECO:0007669"/>
    <property type="project" value="InterPro"/>
</dbReference>
<organism evidence="2 3">
    <name type="scientific">Entamoeba invadens IP1</name>
    <dbReference type="NCBI Taxonomy" id="370355"/>
    <lineage>
        <taxon>Eukaryota</taxon>
        <taxon>Amoebozoa</taxon>
        <taxon>Evosea</taxon>
        <taxon>Archamoebae</taxon>
        <taxon>Mastigamoebida</taxon>
        <taxon>Entamoebidae</taxon>
        <taxon>Entamoeba</taxon>
    </lineage>
</organism>
<accession>A0A0A1UCH7</accession>
<dbReference type="GO" id="GO:0003743">
    <property type="term" value="F:translation initiation factor activity"/>
    <property type="evidence" value="ECO:0007669"/>
    <property type="project" value="UniProtKB-KW"/>
</dbReference>
<dbReference type="GO" id="GO:0043022">
    <property type="term" value="F:ribosome binding"/>
    <property type="evidence" value="ECO:0007669"/>
    <property type="project" value="InterPro"/>
</dbReference>
<proteinExistence type="predicted"/>
<dbReference type="InterPro" id="IPR001884">
    <property type="entry name" value="IF5A-like"/>
</dbReference>
<dbReference type="GO" id="GO:0045905">
    <property type="term" value="P:positive regulation of translational termination"/>
    <property type="evidence" value="ECO:0007669"/>
    <property type="project" value="InterPro"/>
</dbReference>
<dbReference type="InterPro" id="IPR014722">
    <property type="entry name" value="Rib_uL2_dom2"/>
</dbReference>
<dbReference type="AlphaFoldDB" id="A0A0A1UCH7"/>
<evidence type="ECO:0000313" key="2">
    <source>
        <dbReference type="EMBL" id="ELP93610.1"/>
    </source>
</evidence>
<name>A0A0A1UCH7_ENTIV</name>
<evidence type="ECO:0000313" key="3">
    <source>
        <dbReference type="Proteomes" id="UP000014680"/>
    </source>
</evidence>
<dbReference type="InterPro" id="IPR008991">
    <property type="entry name" value="Translation_prot_SH3-like_sf"/>
</dbReference>
<reference evidence="2 3" key="1">
    <citation type="submission" date="2012-10" db="EMBL/GenBank/DDBJ databases">
        <authorList>
            <person name="Zafar N."/>
            <person name="Inman J."/>
            <person name="Hall N."/>
            <person name="Lorenzi H."/>
            <person name="Caler E."/>
        </authorList>
    </citation>
    <scope>NUCLEOTIDE SEQUENCE [LARGE SCALE GENOMIC DNA]</scope>
    <source>
        <strain evidence="2 3">IP1</strain>
    </source>
</reference>
<dbReference type="VEuPathDB" id="AmoebaDB:EIN_296010"/>
<keyword evidence="3" id="KW-1185">Reference proteome</keyword>
<dbReference type="Proteomes" id="UP000014680">
    <property type="component" value="Unassembled WGS sequence"/>
</dbReference>
<dbReference type="EMBL" id="KB206291">
    <property type="protein sequence ID" value="ELP93610.1"/>
    <property type="molecule type" value="Genomic_DNA"/>
</dbReference>
<keyword evidence="2" id="KW-0396">Initiation factor</keyword>
<gene>
    <name evidence="2" type="ORF">EIN_296010</name>
</gene>
<dbReference type="Gene3D" id="2.30.30.30">
    <property type="match status" value="1"/>
</dbReference>
<feature type="domain" description="Translation initiation factor 5A C-terminal" evidence="1">
    <location>
        <begin position="104"/>
        <end position="155"/>
    </location>
</feature>
<dbReference type="GO" id="GO:0003723">
    <property type="term" value="F:RNA binding"/>
    <property type="evidence" value="ECO:0007669"/>
    <property type="project" value="InterPro"/>
</dbReference>
<dbReference type="GeneID" id="14892595"/>
<evidence type="ECO:0000259" key="1">
    <source>
        <dbReference type="Pfam" id="PF01287"/>
    </source>
</evidence>
<keyword evidence="2" id="KW-0648">Protein biosynthesis</keyword>
<dbReference type="PANTHER" id="PTHR11673">
    <property type="entry name" value="TRANSLATION INITIATION FACTOR 5A FAMILY MEMBER"/>
    <property type="match status" value="1"/>
</dbReference>
<dbReference type="Gene3D" id="2.40.50.140">
    <property type="entry name" value="Nucleic acid-binding proteins"/>
    <property type="match status" value="1"/>
</dbReference>
<protein>
    <submittedName>
        <fullName evidence="2">Eukaryotic translation initiation factor 5A, putative</fullName>
    </submittedName>
</protein>
<dbReference type="InterPro" id="IPR012340">
    <property type="entry name" value="NA-bd_OB-fold"/>
</dbReference>
<dbReference type="SUPFAM" id="SSF50104">
    <property type="entry name" value="Translation proteins SH3-like domain"/>
    <property type="match status" value="1"/>
</dbReference>
<sequence length="170" mass="19645">MELTNGTIKEHPYSRLNYLDEKTPNQITIKRAREITNDSIVIVPKEDPERDIVCKVINYTRTKTGKLGMPKITITAIGVFDRNTYEHFFYQNQSICFVELLYTNYNIVDTKDGFLSLVNNNMNLREDVNIPPNDLGNYIIEHLQKGEMVMCKVATFGNFDDVVEAWVENS</sequence>
<dbReference type="Pfam" id="PF01287">
    <property type="entry name" value="eIF-5a"/>
    <property type="match status" value="1"/>
</dbReference>